<evidence type="ECO:0000313" key="2">
    <source>
        <dbReference type="Proteomes" id="UP001652642"/>
    </source>
</evidence>
<dbReference type="GeneID" id="140702201"/>
<gene>
    <name evidence="3" type="primary">LOC140702201</name>
</gene>
<evidence type="ECO:0000256" key="1">
    <source>
        <dbReference type="SAM" id="MobiDB-lite"/>
    </source>
</evidence>
<feature type="region of interest" description="Disordered" evidence="1">
    <location>
        <begin position="272"/>
        <end position="306"/>
    </location>
</feature>
<protein>
    <submittedName>
        <fullName evidence="3">Uncharacterized protein</fullName>
    </submittedName>
</protein>
<accession>A0ABM5EUM1</accession>
<organism evidence="2 3">
    <name type="scientific">Pogona vitticeps</name>
    <name type="common">central bearded dragon</name>
    <dbReference type="NCBI Taxonomy" id="103695"/>
    <lineage>
        <taxon>Eukaryota</taxon>
        <taxon>Metazoa</taxon>
        <taxon>Chordata</taxon>
        <taxon>Craniata</taxon>
        <taxon>Vertebrata</taxon>
        <taxon>Euteleostomi</taxon>
        <taxon>Lepidosauria</taxon>
        <taxon>Squamata</taxon>
        <taxon>Bifurcata</taxon>
        <taxon>Unidentata</taxon>
        <taxon>Episquamata</taxon>
        <taxon>Toxicofera</taxon>
        <taxon>Iguania</taxon>
        <taxon>Acrodonta</taxon>
        <taxon>Agamidae</taxon>
        <taxon>Amphibolurinae</taxon>
        <taxon>Pogona</taxon>
    </lineage>
</organism>
<keyword evidence="2" id="KW-1185">Reference proteome</keyword>
<reference evidence="3" key="1">
    <citation type="submission" date="2025-08" db="UniProtKB">
        <authorList>
            <consortium name="RefSeq"/>
        </authorList>
    </citation>
    <scope>IDENTIFICATION</scope>
</reference>
<dbReference type="RefSeq" id="XP_072836846.1">
    <property type="nucleotide sequence ID" value="XM_072980745.1"/>
</dbReference>
<sequence>MLKGGGSGFFFPAVSPQFLPHLPLQHPESVPFARRWETLACTERLDARGRRLGVVLSMNSFTRMQSFIVRLRHLQTRGTTGSRKVGGIHRGGSRKERKCTVAVGPKEGWGTLSPYAVIWQAEETFSLSLFRLPADSFLPLLYLFEELRRQCLRGVCHPLLVFFKTNTPTFSCILPMSLSPSARDGDPLTLLVVALQDPIPFSPSQKNTMKNAHQGRVGRAIGIMCARQGGADKESMLSSPSPIRGHPFVDPGEGIASGDPSPSSWQACRVANRPAPLSPTPQGQGFVKRAHVSRGPSSPFPTSLLP</sequence>
<dbReference type="Proteomes" id="UP001652642">
    <property type="component" value="Chromosome 10"/>
</dbReference>
<evidence type="ECO:0000313" key="3">
    <source>
        <dbReference type="RefSeq" id="XP_072836846.1"/>
    </source>
</evidence>
<name>A0ABM5EUM1_9SAUR</name>
<proteinExistence type="predicted"/>